<feature type="region of interest" description="Disordered" evidence="1">
    <location>
        <begin position="1"/>
        <end position="20"/>
    </location>
</feature>
<reference evidence="2 3" key="1">
    <citation type="journal article" date="2019" name="Sci. Rep.">
        <title>Orb-weaving spider Araneus ventricosus genome elucidates the spidroin gene catalogue.</title>
        <authorList>
            <person name="Kono N."/>
            <person name="Nakamura H."/>
            <person name="Ohtoshi R."/>
            <person name="Moran D.A.P."/>
            <person name="Shinohara A."/>
            <person name="Yoshida Y."/>
            <person name="Fujiwara M."/>
            <person name="Mori M."/>
            <person name="Tomita M."/>
            <person name="Arakawa K."/>
        </authorList>
    </citation>
    <scope>NUCLEOTIDE SEQUENCE [LARGE SCALE GENOMIC DNA]</scope>
</reference>
<organism evidence="2 3">
    <name type="scientific">Araneus ventricosus</name>
    <name type="common">Orbweaver spider</name>
    <name type="synonym">Epeira ventricosa</name>
    <dbReference type="NCBI Taxonomy" id="182803"/>
    <lineage>
        <taxon>Eukaryota</taxon>
        <taxon>Metazoa</taxon>
        <taxon>Ecdysozoa</taxon>
        <taxon>Arthropoda</taxon>
        <taxon>Chelicerata</taxon>
        <taxon>Arachnida</taxon>
        <taxon>Araneae</taxon>
        <taxon>Araneomorphae</taxon>
        <taxon>Entelegynae</taxon>
        <taxon>Araneoidea</taxon>
        <taxon>Araneidae</taxon>
        <taxon>Araneus</taxon>
    </lineage>
</organism>
<feature type="compositionally biased region" description="Polar residues" evidence="1">
    <location>
        <begin position="1"/>
        <end position="12"/>
    </location>
</feature>
<gene>
    <name evidence="2" type="ORF">AVEN_213661_1</name>
</gene>
<proteinExistence type="predicted"/>
<protein>
    <submittedName>
        <fullName evidence="2">Uncharacterized protein</fullName>
    </submittedName>
</protein>
<evidence type="ECO:0000256" key="1">
    <source>
        <dbReference type="SAM" id="MobiDB-lite"/>
    </source>
</evidence>
<sequence length="89" mass="10300">MSLSLNYTSQPEKASEQHPELRRRACGFSLKERKRSSKHMKCNKCALFALPPNVFAYTRSQLFQTLPPMDWIAQAVRRMSLTCSPQVRI</sequence>
<accession>A0A4Y2SDN3</accession>
<name>A0A4Y2SDN3_ARAVE</name>
<keyword evidence="3" id="KW-1185">Reference proteome</keyword>
<dbReference type="AlphaFoldDB" id="A0A4Y2SDN3"/>
<dbReference type="EMBL" id="BGPR01021158">
    <property type="protein sequence ID" value="GBN86177.1"/>
    <property type="molecule type" value="Genomic_DNA"/>
</dbReference>
<evidence type="ECO:0000313" key="2">
    <source>
        <dbReference type="EMBL" id="GBN86177.1"/>
    </source>
</evidence>
<dbReference type="Proteomes" id="UP000499080">
    <property type="component" value="Unassembled WGS sequence"/>
</dbReference>
<comment type="caution">
    <text evidence="2">The sequence shown here is derived from an EMBL/GenBank/DDBJ whole genome shotgun (WGS) entry which is preliminary data.</text>
</comment>
<evidence type="ECO:0000313" key="3">
    <source>
        <dbReference type="Proteomes" id="UP000499080"/>
    </source>
</evidence>